<dbReference type="SUPFAM" id="SSF50494">
    <property type="entry name" value="Trypsin-like serine proteases"/>
    <property type="match status" value="1"/>
</dbReference>
<dbReference type="Gene3D" id="2.40.10.120">
    <property type="match status" value="1"/>
</dbReference>
<dbReference type="GO" id="GO:0006508">
    <property type="term" value="P:proteolysis"/>
    <property type="evidence" value="ECO:0007669"/>
    <property type="project" value="UniProtKB-KW"/>
</dbReference>
<name>A0ABR6EKF5_9ACTN</name>
<protein>
    <submittedName>
        <fullName evidence="1">Serine protease</fullName>
    </submittedName>
</protein>
<dbReference type="Pfam" id="PF13365">
    <property type="entry name" value="Trypsin_2"/>
    <property type="match status" value="1"/>
</dbReference>
<dbReference type="EMBL" id="WMLF01000347">
    <property type="protein sequence ID" value="MBB1245802.1"/>
    <property type="molecule type" value="Genomic_DNA"/>
</dbReference>
<keyword evidence="2" id="KW-1185">Reference proteome</keyword>
<sequence>MAVPAEPVLFQLCDLAGRARGTGFLADDLGTLVTTHEAVDGLSRLVLRAPGGAGEIAETAAITPLPGRDLALVATSGLGAGPLVVATERPPGSTVLVWFDRWLPANVTGLADVTYTATDRFHTIEGALELDLPPQVTDQLRLNPRATGAPVLDAATGAVVGVLAGAVHTPYRASGFALPLRPSAGSPPDPQHAPLARLLARNDATVPGWGRDLNLAGALHLTGATVATATAALTAPGRRRPRPDVERELHDFGESDASVLALVGDPGTGRSTELAAWAARRAGGSTPRPTIWLRGADLRADDSGVRAALARSLAEAGRVAGSL</sequence>
<gene>
    <name evidence="1" type="ORF">GL263_19915</name>
</gene>
<dbReference type="Proteomes" id="UP000766698">
    <property type="component" value="Unassembled WGS sequence"/>
</dbReference>
<dbReference type="RefSeq" id="WP_182857099.1">
    <property type="nucleotide sequence ID" value="NZ_WMLF01000347.1"/>
</dbReference>
<accession>A0ABR6EKF5</accession>
<keyword evidence="1" id="KW-0378">Hydrolase</keyword>
<comment type="caution">
    <text evidence="1">The sequence shown here is derived from an EMBL/GenBank/DDBJ whole genome shotgun (WGS) entry which is preliminary data.</text>
</comment>
<keyword evidence="1" id="KW-0645">Protease</keyword>
<dbReference type="GO" id="GO:0008233">
    <property type="term" value="F:peptidase activity"/>
    <property type="evidence" value="ECO:0007669"/>
    <property type="project" value="UniProtKB-KW"/>
</dbReference>
<proteinExistence type="predicted"/>
<feature type="non-terminal residue" evidence="1">
    <location>
        <position position="323"/>
    </location>
</feature>
<evidence type="ECO:0000313" key="2">
    <source>
        <dbReference type="Proteomes" id="UP000766698"/>
    </source>
</evidence>
<reference evidence="2" key="1">
    <citation type="journal article" date="2020" name="Syst. Appl. Microbiol.">
        <title>Streptomyces alkaliterrae sp. nov., isolated from an alkaline soil, and emended descriptions of Streptomyces alkaliphilus, Streptomyces calidiresistens and Streptomyces durbertensis.</title>
        <authorList>
            <person name="Swiecimska M."/>
            <person name="Golinska P."/>
            <person name="Nouioui I."/>
            <person name="Wypij M."/>
            <person name="Rai M."/>
            <person name="Sangal V."/>
            <person name="Goodfellow M."/>
        </authorList>
    </citation>
    <scope>NUCLEOTIDE SEQUENCE [LARGE SCALE GENOMIC DNA]</scope>
    <source>
        <strain evidence="2">DSM 104538</strain>
    </source>
</reference>
<organism evidence="1 2">
    <name type="scientific">Streptomyces durbertensis</name>
    <dbReference type="NCBI Taxonomy" id="2448886"/>
    <lineage>
        <taxon>Bacteria</taxon>
        <taxon>Bacillati</taxon>
        <taxon>Actinomycetota</taxon>
        <taxon>Actinomycetes</taxon>
        <taxon>Kitasatosporales</taxon>
        <taxon>Streptomycetaceae</taxon>
        <taxon>Streptomyces</taxon>
    </lineage>
</organism>
<dbReference type="InterPro" id="IPR009003">
    <property type="entry name" value="Peptidase_S1_PA"/>
</dbReference>
<evidence type="ECO:0000313" key="1">
    <source>
        <dbReference type="EMBL" id="MBB1245802.1"/>
    </source>
</evidence>